<sequence length="103" mass="10638">MDLILDLISPSGSGSASPSVSPSASLSSLDSFLRLLPFSSTSFRSLDLPPLVLRLASSLATALVALLLVKALTSTRAHRLVVAVSSAVLSLASGCWPFSVRVL</sequence>
<reference evidence="3" key="1">
    <citation type="journal article" date="2018" name="Nat. Microbiol.">
        <title>Leveraging single-cell genomics to expand the fungal tree of life.</title>
        <authorList>
            <person name="Ahrendt S.R."/>
            <person name="Quandt C.A."/>
            <person name="Ciobanu D."/>
            <person name="Clum A."/>
            <person name="Salamov A."/>
            <person name="Andreopoulos B."/>
            <person name="Cheng J.F."/>
            <person name="Woyke T."/>
            <person name="Pelin A."/>
            <person name="Henrissat B."/>
            <person name="Reynolds N.K."/>
            <person name="Benny G.L."/>
            <person name="Smith M.E."/>
            <person name="James T.Y."/>
            <person name="Grigoriev I.V."/>
        </authorList>
    </citation>
    <scope>NUCLEOTIDE SEQUENCE [LARGE SCALE GENOMIC DNA]</scope>
</reference>
<keyword evidence="1" id="KW-1133">Transmembrane helix</keyword>
<evidence type="ECO:0000256" key="1">
    <source>
        <dbReference type="SAM" id="Phobius"/>
    </source>
</evidence>
<keyword evidence="3" id="KW-1185">Reference proteome</keyword>
<dbReference type="AlphaFoldDB" id="A0A4P9WGA9"/>
<keyword evidence="1" id="KW-0472">Membrane</keyword>
<feature type="transmembrane region" description="Helical" evidence="1">
    <location>
        <begin position="80"/>
        <end position="99"/>
    </location>
</feature>
<accession>A0A4P9WGA9</accession>
<name>A0A4P9WGA9_9FUNG</name>
<protein>
    <submittedName>
        <fullName evidence="2">Uncharacterized protein</fullName>
    </submittedName>
</protein>
<feature type="transmembrane region" description="Helical" evidence="1">
    <location>
        <begin position="51"/>
        <end position="68"/>
    </location>
</feature>
<evidence type="ECO:0000313" key="3">
    <source>
        <dbReference type="Proteomes" id="UP000269721"/>
    </source>
</evidence>
<proteinExistence type="predicted"/>
<gene>
    <name evidence="2" type="ORF">BDK51DRAFT_46639</name>
</gene>
<keyword evidence="1" id="KW-0812">Transmembrane</keyword>
<organism evidence="2 3">
    <name type="scientific">Blyttiomyces helicus</name>
    <dbReference type="NCBI Taxonomy" id="388810"/>
    <lineage>
        <taxon>Eukaryota</taxon>
        <taxon>Fungi</taxon>
        <taxon>Fungi incertae sedis</taxon>
        <taxon>Chytridiomycota</taxon>
        <taxon>Chytridiomycota incertae sedis</taxon>
        <taxon>Chytridiomycetes</taxon>
        <taxon>Chytridiomycetes incertae sedis</taxon>
        <taxon>Blyttiomyces</taxon>
    </lineage>
</organism>
<dbReference type="Proteomes" id="UP000269721">
    <property type="component" value="Unassembled WGS sequence"/>
</dbReference>
<evidence type="ECO:0000313" key="2">
    <source>
        <dbReference type="EMBL" id="RKO90388.1"/>
    </source>
</evidence>
<dbReference type="EMBL" id="KZ995582">
    <property type="protein sequence ID" value="RKO90388.1"/>
    <property type="molecule type" value="Genomic_DNA"/>
</dbReference>